<dbReference type="PROSITE" id="PS50234">
    <property type="entry name" value="VWFA"/>
    <property type="match status" value="1"/>
</dbReference>
<keyword evidence="1" id="KW-1133">Transmembrane helix</keyword>
<accession>A0A4V2JEP8</accession>
<keyword evidence="4" id="KW-1185">Reference proteome</keyword>
<evidence type="ECO:0000259" key="2">
    <source>
        <dbReference type="PROSITE" id="PS50234"/>
    </source>
</evidence>
<comment type="caution">
    <text evidence="3">The sequence shown here is derived from an EMBL/GenBank/DDBJ whole genome shotgun (WGS) entry which is preliminary data.</text>
</comment>
<gene>
    <name evidence="3" type="ORF">EYE40_02515</name>
</gene>
<dbReference type="InterPro" id="IPR036465">
    <property type="entry name" value="vWFA_dom_sf"/>
</dbReference>
<dbReference type="SUPFAM" id="SSF53300">
    <property type="entry name" value="vWA-like"/>
    <property type="match status" value="1"/>
</dbReference>
<keyword evidence="1" id="KW-0472">Membrane</keyword>
<reference evidence="4" key="1">
    <citation type="submission" date="2019-02" db="EMBL/GenBank/DDBJ databases">
        <title>Glaciihabitans arcticus sp. nov., a psychrotolerant bacterium isolated from polar soil.</title>
        <authorList>
            <person name="Dahal R.H."/>
        </authorList>
    </citation>
    <scope>NUCLEOTIDE SEQUENCE [LARGE SCALE GENOMIC DNA]</scope>
    <source>
        <strain evidence="4">RP-3-7</strain>
    </source>
</reference>
<dbReference type="RefSeq" id="WP_130980469.1">
    <property type="nucleotide sequence ID" value="NZ_SISG01000001.1"/>
</dbReference>
<dbReference type="EMBL" id="SISG01000001">
    <property type="protein sequence ID" value="TBN56359.1"/>
    <property type="molecule type" value="Genomic_DNA"/>
</dbReference>
<feature type="transmembrane region" description="Helical" evidence="1">
    <location>
        <begin position="306"/>
        <end position="326"/>
    </location>
</feature>
<feature type="transmembrane region" description="Helical" evidence="1">
    <location>
        <begin position="6"/>
        <end position="26"/>
    </location>
</feature>
<feature type="domain" description="VWFA" evidence="2">
    <location>
        <begin position="98"/>
        <end position="285"/>
    </location>
</feature>
<dbReference type="Pfam" id="PF13519">
    <property type="entry name" value="VWA_2"/>
    <property type="match status" value="1"/>
</dbReference>
<dbReference type="Proteomes" id="UP000294194">
    <property type="component" value="Unassembled WGS sequence"/>
</dbReference>
<protein>
    <submittedName>
        <fullName evidence="3">VWA domain-containing protein</fullName>
    </submittedName>
</protein>
<name>A0A4V2JEP8_9MICO</name>
<evidence type="ECO:0000256" key="1">
    <source>
        <dbReference type="SAM" id="Phobius"/>
    </source>
</evidence>
<dbReference type="SMART" id="SM00327">
    <property type="entry name" value="VWA"/>
    <property type="match status" value="1"/>
</dbReference>
<dbReference type="Gene3D" id="3.40.50.410">
    <property type="entry name" value="von Willebrand factor, type A domain"/>
    <property type="match status" value="1"/>
</dbReference>
<evidence type="ECO:0000313" key="4">
    <source>
        <dbReference type="Proteomes" id="UP000294194"/>
    </source>
</evidence>
<dbReference type="AlphaFoldDB" id="A0A4V2JEP8"/>
<feature type="transmembrane region" description="Helical" evidence="1">
    <location>
        <begin position="61"/>
        <end position="82"/>
    </location>
</feature>
<evidence type="ECO:0000313" key="3">
    <source>
        <dbReference type="EMBL" id="TBN56359.1"/>
    </source>
</evidence>
<sequence>MEVIFWWMPLLWLLVIAGVVAVLLWLRRKRAGADSSSLPIANSERLTSLPGYARALRRYRALLAGVCASIVILLLVGIGLTMRFASVDVRQPELKSRDIVLCLDVSGSMIDYDSEVVDVFSDLADEFEGERISLVIFNASAVTYFPLTSDYDYIQRQFAKLQEEFVSPDQSYYEGTLIGDGSSLVGDGLASCATKFDAPDDPRSRSVILVTDNLIAGEQIFTLPEAGQLAADRNVRVYGINPGDSSAKSYLDELATEFKQVVEATGGGYFALEDPENIPAIVDAITAEQAALMKGPVQLVRTDEPGFFVLLAFLGVAGLFVLAWRLRR</sequence>
<keyword evidence="1" id="KW-0812">Transmembrane</keyword>
<dbReference type="InterPro" id="IPR002035">
    <property type="entry name" value="VWF_A"/>
</dbReference>
<organism evidence="3 4">
    <name type="scientific">Glaciihabitans arcticus</name>
    <dbReference type="NCBI Taxonomy" id="2668039"/>
    <lineage>
        <taxon>Bacteria</taxon>
        <taxon>Bacillati</taxon>
        <taxon>Actinomycetota</taxon>
        <taxon>Actinomycetes</taxon>
        <taxon>Micrococcales</taxon>
        <taxon>Microbacteriaceae</taxon>
        <taxon>Glaciihabitans</taxon>
    </lineage>
</organism>
<proteinExistence type="predicted"/>